<comment type="caution">
    <text evidence="1">The sequence shown here is derived from an EMBL/GenBank/DDBJ whole genome shotgun (WGS) entry which is preliminary data.</text>
</comment>
<evidence type="ECO:0000313" key="1">
    <source>
        <dbReference type="EMBL" id="KAG7341574.1"/>
    </source>
</evidence>
<proteinExistence type="predicted"/>
<name>A0A9K3KE20_9STRA</name>
<dbReference type="EMBL" id="JAGRRH010000026">
    <property type="protein sequence ID" value="KAG7341574.1"/>
    <property type="molecule type" value="Genomic_DNA"/>
</dbReference>
<dbReference type="OrthoDB" id="10625036at2759"/>
<accession>A0A9K3KE20</accession>
<dbReference type="AlphaFoldDB" id="A0A9K3KE20"/>
<sequence length="195" mass="21615">MRQSSSFGPISWNNVLEPTLRVNSEALWKVTLGFLPAFVNLHKRLYGPETDEDDDSSVLPRKRVVNSIEFDEFAPEVESLSDISDSSYSSGSSSCCSSSHSSEYTSASGGWSDVDPSLQDYSSCYNSSFSSSYDSKSKAATQPSFSGSFYDFARKPRGEQQAYSNRESKKTVPTRWVKKFSRIFHGGGDDCNHTV</sequence>
<keyword evidence="2" id="KW-1185">Reference proteome</keyword>
<reference evidence="1" key="1">
    <citation type="journal article" date="2021" name="Sci. Rep.">
        <title>Diploid genomic architecture of Nitzschia inconspicua, an elite biomass production diatom.</title>
        <authorList>
            <person name="Oliver A."/>
            <person name="Podell S."/>
            <person name="Pinowska A."/>
            <person name="Traller J.C."/>
            <person name="Smith S.R."/>
            <person name="McClure R."/>
            <person name="Beliaev A."/>
            <person name="Bohutskyi P."/>
            <person name="Hill E.A."/>
            <person name="Rabines A."/>
            <person name="Zheng H."/>
            <person name="Allen L.Z."/>
            <person name="Kuo A."/>
            <person name="Grigoriev I.V."/>
            <person name="Allen A.E."/>
            <person name="Hazlebeck D."/>
            <person name="Allen E.E."/>
        </authorList>
    </citation>
    <scope>NUCLEOTIDE SEQUENCE</scope>
    <source>
        <strain evidence="1">Hildebrandi</strain>
    </source>
</reference>
<reference evidence="1" key="2">
    <citation type="submission" date="2021-04" db="EMBL/GenBank/DDBJ databases">
        <authorList>
            <person name="Podell S."/>
        </authorList>
    </citation>
    <scope>NUCLEOTIDE SEQUENCE</scope>
    <source>
        <strain evidence="1">Hildebrandi</strain>
    </source>
</reference>
<evidence type="ECO:0000313" key="2">
    <source>
        <dbReference type="Proteomes" id="UP000693970"/>
    </source>
</evidence>
<protein>
    <submittedName>
        <fullName evidence="1">Uncharacterized protein</fullName>
    </submittedName>
</protein>
<dbReference type="Proteomes" id="UP000693970">
    <property type="component" value="Unassembled WGS sequence"/>
</dbReference>
<gene>
    <name evidence="1" type="ORF">IV203_023527</name>
</gene>
<organism evidence="1 2">
    <name type="scientific">Nitzschia inconspicua</name>
    <dbReference type="NCBI Taxonomy" id="303405"/>
    <lineage>
        <taxon>Eukaryota</taxon>
        <taxon>Sar</taxon>
        <taxon>Stramenopiles</taxon>
        <taxon>Ochrophyta</taxon>
        <taxon>Bacillariophyta</taxon>
        <taxon>Bacillariophyceae</taxon>
        <taxon>Bacillariophycidae</taxon>
        <taxon>Bacillariales</taxon>
        <taxon>Bacillariaceae</taxon>
        <taxon>Nitzschia</taxon>
    </lineage>
</organism>